<dbReference type="PANTHER" id="PTHR32347">
    <property type="entry name" value="EFFLUX SYSTEM COMPONENT YKNX-RELATED"/>
    <property type="match status" value="1"/>
</dbReference>
<feature type="domain" description="CusB-like beta-barrel" evidence="6">
    <location>
        <begin position="266"/>
        <end position="342"/>
    </location>
</feature>
<dbReference type="Gene3D" id="6.20.50.140">
    <property type="match status" value="1"/>
</dbReference>
<dbReference type="GO" id="GO:0016020">
    <property type="term" value="C:membrane"/>
    <property type="evidence" value="ECO:0007669"/>
    <property type="project" value="InterPro"/>
</dbReference>
<feature type="domain" description="Multidrug resistance protein MdtA-like alpha-helical hairpin" evidence="4">
    <location>
        <begin position="123"/>
        <end position="184"/>
    </location>
</feature>
<dbReference type="InterPro" id="IPR058627">
    <property type="entry name" value="MdtA-like_C"/>
</dbReference>
<organism evidence="8">
    <name type="scientific">marine metagenome</name>
    <dbReference type="NCBI Taxonomy" id="408172"/>
    <lineage>
        <taxon>unclassified sequences</taxon>
        <taxon>metagenomes</taxon>
        <taxon>ecological metagenomes</taxon>
    </lineage>
</organism>
<dbReference type="Pfam" id="PF25967">
    <property type="entry name" value="RND-MFP_C"/>
    <property type="match status" value="1"/>
</dbReference>
<dbReference type="PRINTS" id="PR01490">
    <property type="entry name" value="RTXTOXIND"/>
</dbReference>
<accession>A0A381ZUE7</accession>
<name>A0A381ZUE7_9ZZZZ</name>
<evidence type="ECO:0000256" key="3">
    <source>
        <dbReference type="SAM" id="Coils"/>
    </source>
</evidence>
<evidence type="ECO:0000259" key="5">
    <source>
        <dbReference type="Pfam" id="PF25917"/>
    </source>
</evidence>
<feature type="non-terminal residue" evidence="8">
    <location>
        <position position="1"/>
    </location>
</feature>
<evidence type="ECO:0000256" key="2">
    <source>
        <dbReference type="ARBA" id="ARBA00023054"/>
    </source>
</evidence>
<dbReference type="AlphaFoldDB" id="A0A381ZUE7"/>
<proteinExistence type="predicted"/>
<dbReference type="Pfam" id="PF25954">
    <property type="entry name" value="Beta-barrel_RND_2"/>
    <property type="match status" value="1"/>
</dbReference>
<dbReference type="SUPFAM" id="SSF111369">
    <property type="entry name" value="HlyD-like secretion proteins"/>
    <property type="match status" value="2"/>
</dbReference>
<dbReference type="Pfam" id="PF25876">
    <property type="entry name" value="HH_MFP_RND"/>
    <property type="match status" value="1"/>
</dbReference>
<keyword evidence="2 3" id="KW-0175">Coiled coil</keyword>
<dbReference type="GO" id="GO:0022857">
    <property type="term" value="F:transmembrane transporter activity"/>
    <property type="evidence" value="ECO:0007669"/>
    <property type="project" value="InterPro"/>
</dbReference>
<dbReference type="InterPro" id="IPR058625">
    <property type="entry name" value="MdtA-like_BSH"/>
</dbReference>
<comment type="subcellular location">
    <subcellularLocation>
        <location evidence="1">Cell envelope</location>
    </subcellularLocation>
</comment>
<protein>
    <recommendedName>
        <fullName evidence="9">RND efflux pump membrane fusion protein barrel-sandwich domain-containing protein</fullName>
    </recommendedName>
</protein>
<dbReference type="InterPro" id="IPR050465">
    <property type="entry name" value="UPF0194_transport"/>
</dbReference>
<dbReference type="Pfam" id="PF25917">
    <property type="entry name" value="BSH_RND"/>
    <property type="match status" value="1"/>
</dbReference>
<dbReference type="InterPro" id="IPR058624">
    <property type="entry name" value="MdtA-like_HH"/>
</dbReference>
<feature type="coiled-coil region" evidence="3">
    <location>
        <begin position="121"/>
        <end position="148"/>
    </location>
</feature>
<evidence type="ECO:0000259" key="7">
    <source>
        <dbReference type="Pfam" id="PF25967"/>
    </source>
</evidence>
<dbReference type="Gene3D" id="1.10.287.470">
    <property type="entry name" value="Helix hairpin bin"/>
    <property type="match status" value="1"/>
</dbReference>
<dbReference type="InterPro" id="IPR006143">
    <property type="entry name" value="RND_pump_MFP"/>
</dbReference>
<evidence type="ECO:0000313" key="8">
    <source>
        <dbReference type="EMBL" id="SVA92724.1"/>
    </source>
</evidence>
<evidence type="ECO:0000256" key="1">
    <source>
        <dbReference type="ARBA" id="ARBA00004196"/>
    </source>
</evidence>
<reference evidence="8" key="1">
    <citation type="submission" date="2018-05" db="EMBL/GenBank/DDBJ databases">
        <authorList>
            <person name="Lanie J.A."/>
            <person name="Ng W.-L."/>
            <person name="Kazmierczak K.M."/>
            <person name="Andrzejewski T.M."/>
            <person name="Davidsen T.M."/>
            <person name="Wayne K.J."/>
            <person name="Tettelin H."/>
            <person name="Glass J.I."/>
            <person name="Rusch D."/>
            <person name="Podicherti R."/>
            <person name="Tsui H.-C.T."/>
            <person name="Winkler M.E."/>
        </authorList>
    </citation>
    <scope>NUCLEOTIDE SEQUENCE</scope>
</reference>
<dbReference type="NCBIfam" id="TIGR01730">
    <property type="entry name" value="RND_mfp"/>
    <property type="match status" value="1"/>
</dbReference>
<evidence type="ECO:0008006" key="9">
    <source>
        <dbReference type="Google" id="ProtNLM"/>
    </source>
</evidence>
<sequence length="430" mass="47573">VALLLTWLYLFPSNGSEGLPKPVFKTSEILRGDLSVKISSTGIVEPNFKVEVKSKASGEVLSFPFEEGDHVKKGELLLQLDKSDEKRNVSKAHAEMSSSSAKLKKAETALLLQKTKYASDIKSSQSEIETALANLKESEDKLKRQSELFGKKFVSQESLDTAKTLFKVNQEKLVQAQTRLQIAKDSIHDITMKENEIELVQSEVKRAEIAVDEVEERLDETEIFAPINGVIIEKLVEEGQIIASGISNVSGGTAIATIADMSRLFIIADIDETDIGSVKIGHAVQITADAFPNEVFKGKITRIAPQGVIDNSITIFKAKIEIKGTGKILLKPMMSANIDIVTHQVKDTVYVTRAGIRKDEEGEFAVILKNDQPEKVRIKTGIKNPIHIQIISGLNPDEEVILGDWEKALQEAKEKKSSSLRKILWMIRSK</sequence>
<gene>
    <name evidence="8" type="ORF">METZ01_LOCUS145578</name>
</gene>
<feature type="domain" description="Multidrug resistance protein MdtA-like barrel-sandwich hybrid" evidence="5">
    <location>
        <begin position="49"/>
        <end position="246"/>
    </location>
</feature>
<evidence type="ECO:0000259" key="6">
    <source>
        <dbReference type="Pfam" id="PF25954"/>
    </source>
</evidence>
<feature type="domain" description="Multidrug resistance protein MdtA-like C-terminal permuted SH3" evidence="7">
    <location>
        <begin position="351"/>
        <end position="404"/>
    </location>
</feature>
<dbReference type="Gene3D" id="2.40.50.100">
    <property type="match status" value="1"/>
</dbReference>
<dbReference type="EMBL" id="UINC01022655">
    <property type="protein sequence ID" value="SVA92724.1"/>
    <property type="molecule type" value="Genomic_DNA"/>
</dbReference>
<dbReference type="PANTHER" id="PTHR32347:SF14">
    <property type="entry name" value="EFFLUX SYSTEM COMPONENT YKNX-RELATED"/>
    <property type="match status" value="1"/>
</dbReference>
<dbReference type="Gene3D" id="2.40.30.170">
    <property type="match status" value="1"/>
</dbReference>
<evidence type="ECO:0000259" key="4">
    <source>
        <dbReference type="Pfam" id="PF25876"/>
    </source>
</evidence>
<feature type="coiled-coil region" evidence="3">
    <location>
        <begin position="190"/>
        <end position="224"/>
    </location>
</feature>
<dbReference type="InterPro" id="IPR058792">
    <property type="entry name" value="Beta-barrel_RND_2"/>
</dbReference>
<dbReference type="GO" id="GO:0030313">
    <property type="term" value="C:cell envelope"/>
    <property type="evidence" value="ECO:0007669"/>
    <property type="project" value="UniProtKB-SubCell"/>
</dbReference>